<comment type="similarity">
    <text evidence="1">Belongs to the RelE toxin family.</text>
</comment>
<dbReference type="PANTHER" id="PTHR33755">
    <property type="entry name" value="TOXIN PARE1-RELATED"/>
    <property type="match status" value="1"/>
</dbReference>
<dbReference type="NCBIfam" id="TIGR02385">
    <property type="entry name" value="RelE_StbE"/>
    <property type="match status" value="1"/>
</dbReference>
<organism evidence="3">
    <name type="scientific">Candidatus Tisiphia endosymbiont of Sergentomyia squamirostris</name>
    <dbReference type="NCBI Taxonomy" id="3113639"/>
    <lineage>
        <taxon>Bacteria</taxon>
        <taxon>Pseudomonadati</taxon>
        <taxon>Pseudomonadota</taxon>
        <taxon>Alphaproteobacteria</taxon>
        <taxon>Rickettsiales</taxon>
        <taxon>Rickettsiaceae</taxon>
        <taxon>Rickettsieae</taxon>
        <taxon>Candidatus Tisiphia</taxon>
    </lineage>
</organism>
<evidence type="ECO:0000313" key="3">
    <source>
        <dbReference type="EMBL" id="BFD46551.1"/>
    </source>
</evidence>
<dbReference type="InterPro" id="IPR007712">
    <property type="entry name" value="RelE/ParE_toxin"/>
</dbReference>
<protein>
    <submittedName>
        <fullName evidence="3">Uncharacterized protein</fullName>
    </submittedName>
</protein>
<gene>
    <name evidence="3" type="ORF">DMENIID0002_11970</name>
</gene>
<dbReference type="SUPFAM" id="SSF143011">
    <property type="entry name" value="RelE-like"/>
    <property type="match status" value="1"/>
</dbReference>
<dbReference type="AlphaFoldDB" id="A0AAT9GA25"/>
<dbReference type="Gene3D" id="3.30.2310.20">
    <property type="entry name" value="RelE-like"/>
    <property type="match status" value="1"/>
</dbReference>
<dbReference type="InterPro" id="IPR051803">
    <property type="entry name" value="TA_system_RelE-like_toxin"/>
</dbReference>
<keyword evidence="2" id="KW-1277">Toxin-antitoxin system</keyword>
<proteinExistence type="inferred from homology"/>
<dbReference type="Pfam" id="PF05016">
    <property type="entry name" value="ParE_toxin"/>
    <property type="match status" value="1"/>
</dbReference>
<name>A0AAT9GA25_9RICK</name>
<evidence type="ECO:0000256" key="1">
    <source>
        <dbReference type="ARBA" id="ARBA00006226"/>
    </source>
</evidence>
<dbReference type="InterPro" id="IPR035093">
    <property type="entry name" value="RelE/ParE_toxin_dom_sf"/>
</dbReference>
<reference evidence="3" key="1">
    <citation type="submission" date="2024-01" db="EMBL/GenBank/DDBJ databases">
        <title>Sequencing the genomes of a sandfly, Sergentomyia squamirostris, and its two endosymbionts.</title>
        <authorList>
            <person name="Itokawa K."/>
            <person name="Sanjoba C."/>
        </authorList>
    </citation>
    <scope>NUCLEOTIDE SEQUENCE</scope>
    <source>
        <strain evidence="3">RiSSQ</strain>
    </source>
</reference>
<dbReference type="EMBL" id="AP029170">
    <property type="protein sequence ID" value="BFD46551.1"/>
    <property type="molecule type" value="Genomic_DNA"/>
</dbReference>
<accession>A0AAT9GA25</accession>
<evidence type="ECO:0000256" key="2">
    <source>
        <dbReference type="ARBA" id="ARBA00022649"/>
    </source>
</evidence>
<dbReference type="PANTHER" id="PTHR33755:SF7">
    <property type="entry name" value="TOXIN MODULE OF TOXIN-ANTITOXIN SYSTEM RELE_STBE FAMILY"/>
    <property type="match status" value="1"/>
</dbReference>
<sequence length="96" mass="11424">MERLVWLESAIADLVRLRKFIDRNNPNAAKRAAETIKKAVIKLIEFPLTGKPVTNLIDYRDLYIRFGLSGYILRYRIYDDTIYVVHIRHDKEIEFK</sequence>